<evidence type="ECO:0000259" key="3">
    <source>
        <dbReference type="PROSITE" id="PS51831"/>
    </source>
</evidence>
<dbReference type="PROSITE" id="PS51831">
    <property type="entry name" value="HD"/>
    <property type="match status" value="1"/>
</dbReference>
<dbReference type="Proteomes" id="UP000002588">
    <property type="component" value="Chromosome"/>
</dbReference>
<dbReference type="PANTHER" id="PTHR47545">
    <property type="entry name" value="MULTIFUNCTIONAL CCA PROTEIN"/>
    <property type="match status" value="1"/>
</dbReference>
<dbReference type="HOGENOM" id="CLU_015961_1_2_4"/>
<organism evidence="4 5">
    <name type="scientific">Azoarcus sp. (strain BH72)</name>
    <dbReference type="NCBI Taxonomy" id="418699"/>
    <lineage>
        <taxon>Bacteria</taxon>
        <taxon>Pseudomonadati</taxon>
        <taxon>Pseudomonadota</taxon>
        <taxon>Betaproteobacteria</taxon>
        <taxon>Rhodocyclales</taxon>
        <taxon>Zoogloeaceae</taxon>
        <taxon>Azoarcus</taxon>
    </lineage>
</organism>
<keyword evidence="4" id="KW-0808">Transferase</keyword>
<evidence type="ECO:0000256" key="2">
    <source>
        <dbReference type="ARBA" id="ARBA00022741"/>
    </source>
</evidence>
<keyword evidence="5" id="KW-1185">Reference proteome</keyword>
<evidence type="ECO:0000256" key="1">
    <source>
        <dbReference type="ARBA" id="ARBA00022596"/>
    </source>
</evidence>
<keyword evidence="4" id="KW-0548">Nucleotidyltransferase</keyword>
<dbReference type="InterPro" id="IPR006674">
    <property type="entry name" value="HD_domain"/>
</dbReference>
<reference evidence="4 5" key="1">
    <citation type="journal article" date="2006" name="Nat. Biotechnol.">
        <title>Complete genome of the mutualistic, N2-fixing grass endophyte Azoarcus sp. strain BH72.</title>
        <authorList>
            <person name="Krause A."/>
            <person name="Ramakumar A."/>
            <person name="Bartels D."/>
            <person name="Battistoni F."/>
            <person name="Bekel T."/>
            <person name="Boch J."/>
            <person name="Boehm M."/>
            <person name="Friedrich F."/>
            <person name="Hurek T."/>
            <person name="Krause L."/>
            <person name="Linke B."/>
            <person name="McHardy A.C."/>
            <person name="Sarkar A."/>
            <person name="Schneiker S."/>
            <person name="Syed A.A."/>
            <person name="Thauer R."/>
            <person name="Vorhoelter F.-J."/>
            <person name="Weidner S."/>
            <person name="Puehler A."/>
            <person name="Reinhold-Hurek B."/>
            <person name="Kaiser O."/>
            <person name="Goesmann A."/>
        </authorList>
    </citation>
    <scope>NUCLEOTIDE SEQUENCE [LARGE SCALE GENOMIC DNA]</scope>
    <source>
        <strain evidence="4 5">BH72</strain>
    </source>
</reference>
<keyword evidence="2" id="KW-0547">Nucleotide-binding</keyword>
<dbReference type="Gene3D" id="1.10.3090.10">
    <property type="entry name" value="cca-adding enzyme, domain 2"/>
    <property type="match status" value="1"/>
</dbReference>
<dbReference type="AlphaFoldDB" id="A1K8L1"/>
<evidence type="ECO:0000313" key="4">
    <source>
        <dbReference type="EMBL" id="CAL95166.1"/>
    </source>
</evidence>
<feature type="domain" description="HD" evidence="3">
    <location>
        <begin position="115"/>
        <end position="216"/>
    </location>
</feature>
<accession>A1K8L1</accession>
<dbReference type="eggNOG" id="COG0617">
    <property type="taxonomic scope" value="Bacteria"/>
</dbReference>
<dbReference type="EMBL" id="AM406670">
    <property type="protein sequence ID" value="CAL95166.1"/>
    <property type="molecule type" value="Genomic_DNA"/>
</dbReference>
<protein>
    <submittedName>
        <fullName evidence="4">tRNA nucleotidyltransferase</fullName>
        <ecNumber evidence="4">2.7.7.25</ecNumber>
    </submittedName>
</protein>
<dbReference type="PANTHER" id="PTHR47545:SF1">
    <property type="entry name" value="MULTIFUNCTIONAL CCA PROTEIN"/>
    <property type="match status" value="1"/>
</dbReference>
<dbReference type="RefSeq" id="WP_011766276.1">
    <property type="nucleotide sequence ID" value="NC_008702.1"/>
</dbReference>
<dbReference type="STRING" id="62928.azo2549"/>
<name>A1K8L1_AZOSB</name>
<proteinExistence type="predicted"/>
<keyword evidence="1" id="KW-0533">Nickel</keyword>
<dbReference type="EC" id="2.7.7.25" evidence="4"/>
<dbReference type="InterPro" id="IPR050124">
    <property type="entry name" value="tRNA_CCA-adding_enzyme"/>
</dbReference>
<dbReference type="Pfam" id="PF12627">
    <property type="entry name" value="PolyA_pol_RNAbd"/>
    <property type="match status" value="1"/>
</dbReference>
<gene>
    <name evidence="4" type="primary">cca2</name>
    <name evidence="4" type="ordered locus">azo2549</name>
</gene>
<dbReference type="GO" id="GO:0016779">
    <property type="term" value="F:nucleotidyltransferase activity"/>
    <property type="evidence" value="ECO:0007669"/>
    <property type="project" value="UniProtKB-KW"/>
</dbReference>
<sequence length="300" mass="31858">MSTDPSRGLLSATLGAVLANPALNVLRIAAMAAGPDGEVDPETVEMMRAQVAAGALATLAPAAAWPELERGLLAAAPSRMLRALRDCGALAVLLPEVDALFGVPQSADDPAEVDIGDHILRVVDEAARCNAPLAVRFAALVFNVGKADSPREHLPAHYKHIERGCPRIEAICARFGVAAEFLDLALLAIAECERVHRAAEMRAGSIAAMLERVDAFDRPARFEQLLTLCTCDFRAFPGRASLVYPKAPMLRVALRACLAVDEGELADEHEDEAEFAAALLEARALAVAAALRSERWADAA</sequence>
<evidence type="ECO:0000313" key="5">
    <source>
        <dbReference type="Proteomes" id="UP000002588"/>
    </source>
</evidence>
<dbReference type="GO" id="GO:0000166">
    <property type="term" value="F:nucleotide binding"/>
    <property type="evidence" value="ECO:0007669"/>
    <property type="project" value="UniProtKB-KW"/>
</dbReference>
<dbReference type="SUPFAM" id="SSF81891">
    <property type="entry name" value="Poly A polymerase C-terminal region-like"/>
    <property type="match status" value="1"/>
</dbReference>
<dbReference type="KEGG" id="azo:azo2549"/>
<dbReference type="InterPro" id="IPR032828">
    <property type="entry name" value="PolyA_RNA-bd"/>
</dbReference>